<dbReference type="SMART" id="SM00054">
    <property type="entry name" value="EFh"/>
    <property type="match status" value="4"/>
</dbReference>
<feature type="compositionally biased region" description="Basic and acidic residues" evidence="8">
    <location>
        <begin position="56"/>
        <end position="88"/>
    </location>
</feature>
<dbReference type="InterPro" id="IPR005821">
    <property type="entry name" value="Ion_trans_dom"/>
</dbReference>
<dbReference type="PROSITE" id="PS00018">
    <property type="entry name" value="EF_HAND_1"/>
    <property type="match status" value="4"/>
</dbReference>
<gene>
    <name evidence="12" type="ORF">AK812_SmicGene20349</name>
</gene>
<dbReference type="InterPro" id="IPR011992">
    <property type="entry name" value="EF-hand-dom_pair"/>
</dbReference>
<evidence type="ECO:0000313" key="12">
    <source>
        <dbReference type="EMBL" id="OLP97319.1"/>
    </source>
</evidence>
<feature type="transmembrane region" description="Helical" evidence="9">
    <location>
        <begin position="538"/>
        <end position="557"/>
    </location>
</feature>
<feature type="compositionally biased region" description="Basic and acidic residues" evidence="8">
    <location>
        <begin position="104"/>
        <end position="115"/>
    </location>
</feature>
<evidence type="ECO:0000256" key="4">
    <source>
        <dbReference type="ARBA" id="ARBA00022737"/>
    </source>
</evidence>
<dbReference type="InterPro" id="IPR036865">
    <property type="entry name" value="CRAL-TRIO_dom_sf"/>
</dbReference>
<name>A0A1Q9DQ63_SYMMI</name>
<feature type="domain" description="EF-hand" evidence="11">
    <location>
        <begin position="403"/>
        <end position="438"/>
    </location>
</feature>
<dbReference type="GO" id="GO:0005216">
    <property type="term" value="F:monoatomic ion channel activity"/>
    <property type="evidence" value="ECO:0007669"/>
    <property type="project" value="InterPro"/>
</dbReference>
<dbReference type="Gene3D" id="1.10.287.70">
    <property type="match status" value="1"/>
</dbReference>
<proteinExistence type="predicted"/>
<evidence type="ECO:0000313" key="13">
    <source>
        <dbReference type="Proteomes" id="UP000186817"/>
    </source>
</evidence>
<feature type="transmembrane region" description="Helical" evidence="9">
    <location>
        <begin position="664"/>
        <end position="683"/>
    </location>
</feature>
<evidence type="ECO:0000256" key="2">
    <source>
        <dbReference type="ARBA" id="ARBA00022692"/>
    </source>
</evidence>
<keyword evidence="7 9" id="KW-0472">Membrane</keyword>
<evidence type="ECO:0000256" key="8">
    <source>
        <dbReference type="SAM" id="MobiDB-lite"/>
    </source>
</evidence>
<evidence type="ECO:0000256" key="7">
    <source>
        <dbReference type="ARBA" id="ARBA00023136"/>
    </source>
</evidence>
<accession>A0A1Q9DQ63</accession>
<feature type="region of interest" description="Disordered" evidence="8">
    <location>
        <begin position="46"/>
        <end position="118"/>
    </location>
</feature>
<feature type="transmembrane region" description="Helical" evidence="9">
    <location>
        <begin position="703"/>
        <end position="727"/>
    </location>
</feature>
<comment type="caution">
    <text evidence="12">The sequence shown here is derived from an EMBL/GenBank/DDBJ whole genome shotgun (WGS) entry which is preliminary data.</text>
</comment>
<protein>
    <submittedName>
        <fullName evidence="12">Uncharacterized protein</fullName>
    </submittedName>
</protein>
<feature type="transmembrane region" description="Helical" evidence="9">
    <location>
        <begin position="629"/>
        <end position="652"/>
    </location>
</feature>
<keyword evidence="3" id="KW-0479">Metal-binding</keyword>
<feature type="transmembrane region" description="Helical" evidence="9">
    <location>
        <begin position="226"/>
        <end position="244"/>
    </location>
</feature>
<evidence type="ECO:0000256" key="1">
    <source>
        <dbReference type="ARBA" id="ARBA00004141"/>
    </source>
</evidence>
<evidence type="ECO:0000256" key="5">
    <source>
        <dbReference type="ARBA" id="ARBA00022837"/>
    </source>
</evidence>
<dbReference type="GO" id="GO:0005509">
    <property type="term" value="F:calcium ion binding"/>
    <property type="evidence" value="ECO:0007669"/>
    <property type="project" value="InterPro"/>
</dbReference>
<dbReference type="PANTHER" id="PTHR34524">
    <property type="entry name" value="CALCYPHOSIN"/>
    <property type="match status" value="1"/>
</dbReference>
<feature type="transmembrane region" description="Helical" evidence="9">
    <location>
        <begin position="138"/>
        <end position="161"/>
    </location>
</feature>
<dbReference type="InterPro" id="IPR018247">
    <property type="entry name" value="EF_Hand_1_Ca_BS"/>
</dbReference>
<dbReference type="Proteomes" id="UP000186817">
    <property type="component" value="Unassembled WGS sequence"/>
</dbReference>
<dbReference type="OrthoDB" id="412090at2759"/>
<dbReference type="Gene3D" id="3.40.525.10">
    <property type="entry name" value="CRAL-TRIO lipid binding domain"/>
    <property type="match status" value="1"/>
</dbReference>
<dbReference type="PANTHER" id="PTHR34524:SF6">
    <property type="entry name" value="CALCYPHOSINE LIKE"/>
    <property type="match status" value="1"/>
</dbReference>
<keyword evidence="6 9" id="KW-1133">Transmembrane helix</keyword>
<dbReference type="InterPro" id="IPR001251">
    <property type="entry name" value="CRAL-TRIO_dom"/>
</dbReference>
<keyword evidence="4" id="KW-0677">Repeat</keyword>
<evidence type="ECO:0000256" key="6">
    <source>
        <dbReference type="ARBA" id="ARBA00022989"/>
    </source>
</evidence>
<feature type="transmembrane region" description="Helical" evidence="9">
    <location>
        <begin position="187"/>
        <end position="206"/>
    </location>
</feature>
<feature type="domain" description="EF-hand" evidence="11">
    <location>
        <begin position="775"/>
        <end position="810"/>
    </location>
</feature>
<dbReference type="PROSITE" id="PS50191">
    <property type="entry name" value="CRAL_TRIO"/>
    <property type="match status" value="1"/>
</dbReference>
<feature type="transmembrane region" description="Helical" evidence="9">
    <location>
        <begin position="606"/>
        <end position="623"/>
    </location>
</feature>
<dbReference type="CDD" id="cd00051">
    <property type="entry name" value="EFh"/>
    <property type="match status" value="1"/>
</dbReference>
<dbReference type="PROSITE" id="PS50222">
    <property type="entry name" value="EF_HAND_2"/>
    <property type="match status" value="2"/>
</dbReference>
<dbReference type="Pfam" id="PF00650">
    <property type="entry name" value="CRAL_TRIO"/>
    <property type="match status" value="1"/>
</dbReference>
<feature type="domain" description="CRAL-TRIO" evidence="10">
    <location>
        <begin position="1261"/>
        <end position="1422"/>
    </location>
</feature>
<comment type="subcellular location">
    <subcellularLocation>
        <location evidence="1">Membrane</location>
        <topology evidence="1">Multi-pass membrane protein</topology>
    </subcellularLocation>
</comment>
<dbReference type="SUPFAM" id="SSF52087">
    <property type="entry name" value="CRAL/TRIO domain"/>
    <property type="match status" value="1"/>
</dbReference>
<dbReference type="Gene3D" id="1.10.238.10">
    <property type="entry name" value="EF-hand"/>
    <property type="match status" value="2"/>
</dbReference>
<keyword evidence="2 9" id="KW-0812">Transmembrane</keyword>
<evidence type="ECO:0000259" key="10">
    <source>
        <dbReference type="PROSITE" id="PS50191"/>
    </source>
</evidence>
<dbReference type="Pfam" id="PF00520">
    <property type="entry name" value="Ion_trans"/>
    <property type="match status" value="1"/>
</dbReference>
<dbReference type="InterPro" id="IPR002048">
    <property type="entry name" value="EF_hand_dom"/>
</dbReference>
<reference evidence="12 13" key="1">
    <citation type="submission" date="2016-02" db="EMBL/GenBank/DDBJ databases">
        <title>Genome analysis of coral dinoflagellate symbionts highlights evolutionary adaptations to a symbiotic lifestyle.</title>
        <authorList>
            <person name="Aranda M."/>
            <person name="Li Y."/>
            <person name="Liew Y.J."/>
            <person name="Baumgarten S."/>
            <person name="Simakov O."/>
            <person name="Wilson M."/>
            <person name="Piel J."/>
            <person name="Ashoor H."/>
            <person name="Bougouffa S."/>
            <person name="Bajic V.B."/>
            <person name="Ryu T."/>
            <person name="Ravasi T."/>
            <person name="Bayer T."/>
            <person name="Micklem G."/>
            <person name="Kim H."/>
            <person name="Bhak J."/>
            <person name="Lajeunesse T.C."/>
            <person name="Voolstra C.R."/>
        </authorList>
    </citation>
    <scope>NUCLEOTIDE SEQUENCE [LARGE SCALE GENOMIC DNA]</scope>
    <source>
        <strain evidence="12 13">CCMP2467</strain>
    </source>
</reference>
<keyword evidence="13" id="KW-1185">Reference proteome</keyword>
<feature type="transmembrane region" description="Helical" evidence="9">
    <location>
        <begin position="250"/>
        <end position="273"/>
    </location>
</feature>
<evidence type="ECO:0000256" key="3">
    <source>
        <dbReference type="ARBA" id="ARBA00022723"/>
    </source>
</evidence>
<evidence type="ECO:0000259" key="11">
    <source>
        <dbReference type="PROSITE" id="PS50222"/>
    </source>
</evidence>
<dbReference type="Pfam" id="PF13833">
    <property type="entry name" value="EF-hand_8"/>
    <property type="match status" value="2"/>
</dbReference>
<organism evidence="12 13">
    <name type="scientific">Symbiodinium microadriaticum</name>
    <name type="common">Dinoflagellate</name>
    <name type="synonym">Zooxanthella microadriatica</name>
    <dbReference type="NCBI Taxonomy" id="2951"/>
    <lineage>
        <taxon>Eukaryota</taxon>
        <taxon>Sar</taxon>
        <taxon>Alveolata</taxon>
        <taxon>Dinophyceae</taxon>
        <taxon>Suessiales</taxon>
        <taxon>Symbiodiniaceae</taxon>
        <taxon>Symbiodinium</taxon>
    </lineage>
</organism>
<dbReference type="InterPro" id="IPR051581">
    <property type="entry name" value="Ca-bind"/>
</dbReference>
<keyword evidence="5" id="KW-0106">Calcium</keyword>
<sequence length="1431" mass="160231">MNQGVVAEFTDGLEAIPDTGLRSALQNWAEKMNGHVQELKSILTTARGGDDPAAAGHEDAHERMDEEPDRVERESVTEEELQGVRDIGRQLAMDGAEDDVDGGDGAHEHGKDDRGVGNCLESQHLKSQEAGRARMAKVIYTQCFETTMGVIIMLHFGLILFETDQDARCFPPRFHGSYELCPFRSSALLWLQDFTTLAMGWPCFLFGSRLNLNVLRLFRCIRTIRAGRVFISVPELYLLVVTGLSSSIKAMFFGSLLLVAALVFWAVIAVEVLHPITSRRPQEGFAGIFAATVTLFQQVERAAQGRDKDQERKIKQKEEQRSKNMIDLAVLCANMDQDSSGALSLEEMLQGYDRNEDFQKRMQALVVYVHVAFDWPLRHAASRKANARVIRGASKGQIKVMDVKREDMQTIFRVLDSDDSGEVSYLEFCQHLGSFSARVKYSVMELRKWMVQEMMSLLHEHSSQLRERAQQLRNFGGAAPDVSMAPEKPDAMDPFLSWPGKGKGVEESQKKEDGATVFASITDVSDGFILWSKWRIRAARVVLSQAMILINFGFIVFESDRDSKCYPVNLTLLSVYTLEALCRAFVERSGNLHLLRMVRFVRLIRALRVIISVPELYLLVTGFSSSIKAIIFGSLLLVAALVFWAVIAVEVLHPIISVLPYPDCRNCSAGFSGIFAATVTLFQQMVMGDAWGATFACKEAAPWTFPVLFVMMMTVSLGAMNLILAVIEEERSKNMIDLAVLCATMDEDNSGSLSLVEMLQGYDRNEEFRKLMQDIKRDDMQTIFRVLDSDDSGEVSYFEFCQHLGSFLERDPVVMHSLVKRGRATAYDMLGDSMKEDALGTLHLHTRLLQEQNELLSRLLDAWPGWLLTFYRSSVGFCIVHGLLDGVTSSFEDAAEEVQENQHRRLVEEQFVDLDDIESLFAEVARISAIAPMLAPAKKLYCVLTKSCASHGLDVDVLETFLGQLDEESADCLAAELAIDICDLVDQYRWLRQCPLIVAYLADLNYGKGWLNALDYEPGVPGWFSGQRCLQIQKRLQQVGSDVKEGRYWEQMKGTRSHRTGRTSEEVTSDWMDPEESAKQVEELRRVRRQIRYIFGGMIQSLPDASSLRVDDLMSDAGTSVAQHGVKAHHQPAEKPPPLPGAMSLFACGCFFGPRQLEVLCFNRRFWVKLKERPKRKEIANKDTSCSNCSKSTEATAPETTKVANAAEPGDGTCYAKLRRAYPNAPAAELARFSLCWRQPDAVLAYQAHLRWRQDEGSAASLAQARGSIPKEWLSRGSKAKDGSDVLFLQVAQTDCSIAPETYFKALCSFLDELAPKENAIDFQRITVFLDTRGGEGWSNPPATHLLPLLRVCTRQLPLNFPGVLQRIVVYPVPVALKFFVSLCLALVDTNTRSRCVLISEKTEGGVEAALQEYVGKEGLPEHCWSRHPGL</sequence>
<dbReference type="SUPFAM" id="SSF47473">
    <property type="entry name" value="EF-hand"/>
    <property type="match status" value="1"/>
</dbReference>
<evidence type="ECO:0000256" key="9">
    <source>
        <dbReference type="SAM" id="Phobius"/>
    </source>
</evidence>
<dbReference type="EMBL" id="LSRX01000438">
    <property type="protein sequence ID" value="OLP97319.1"/>
    <property type="molecule type" value="Genomic_DNA"/>
</dbReference>
<dbReference type="GO" id="GO:0016020">
    <property type="term" value="C:membrane"/>
    <property type="evidence" value="ECO:0007669"/>
    <property type="project" value="UniProtKB-SubCell"/>
</dbReference>
<feature type="region of interest" description="Disordered" evidence="8">
    <location>
        <begin position="1052"/>
        <end position="1072"/>
    </location>
</feature>